<evidence type="ECO:0000313" key="2">
    <source>
        <dbReference type="Proteomes" id="UP001633002"/>
    </source>
</evidence>
<gene>
    <name evidence="1" type="ORF">R1sor_012219</name>
</gene>
<dbReference type="AlphaFoldDB" id="A0ABD3I359"/>
<reference evidence="1 2" key="1">
    <citation type="submission" date="2024-09" db="EMBL/GenBank/DDBJ databases">
        <title>Chromosome-scale assembly of Riccia sorocarpa.</title>
        <authorList>
            <person name="Paukszto L."/>
        </authorList>
    </citation>
    <scope>NUCLEOTIDE SEQUENCE [LARGE SCALE GENOMIC DNA]</scope>
    <source>
        <strain evidence="1">LP-2024</strain>
        <tissue evidence="1">Aerial parts of the thallus</tissue>
    </source>
</reference>
<sequence length="116" mass="11612">MLAAAVALGRRLVVQQNDALMSFGKPTSAGVPVTECLGAGTACVENFLCLCRVGLSSPVQMGELAASTTDFRPVEASACGGSALNVAGNAGRVILPFGQVRSAVTSFSGGSAVCDF</sequence>
<keyword evidence="2" id="KW-1185">Reference proteome</keyword>
<dbReference type="Proteomes" id="UP001633002">
    <property type="component" value="Unassembled WGS sequence"/>
</dbReference>
<protein>
    <submittedName>
        <fullName evidence="1">Uncharacterized protein</fullName>
    </submittedName>
</protein>
<dbReference type="EMBL" id="JBJQOH010000002">
    <property type="protein sequence ID" value="KAL3698143.1"/>
    <property type="molecule type" value="Genomic_DNA"/>
</dbReference>
<comment type="caution">
    <text evidence="1">The sequence shown here is derived from an EMBL/GenBank/DDBJ whole genome shotgun (WGS) entry which is preliminary data.</text>
</comment>
<accession>A0ABD3I359</accession>
<name>A0ABD3I359_9MARC</name>
<organism evidence="1 2">
    <name type="scientific">Riccia sorocarpa</name>
    <dbReference type="NCBI Taxonomy" id="122646"/>
    <lineage>
        <taxon>Eukaryota</taxon>
        <taxon>Viridiplantae</taxon>
        <taxon>Streptophyta</taxon>
        <taxon>Embryophyta</taxon>
        <taxon>Marchantiophyta</taxon>
        <taxon>Marchantiopsida</taxon>
        <taxon>Marchantiidae</taxon>
        <taxon>Marchantiales</taxon>
        <taxon>Ricciaceae</taxon>
        <taxon>Riccia</taxon>
    </lineage>
</organism>
<evidence type="ECO:0000313" key="1">
    <source>
        <dbReference type="EMBL" id="KAL3698143.1"/>
    </source>
</evidence>
<proteinExistence type="predicted"/>